<sequence length="84" mass="10242">MRRRTRCTRGSRWWRRARCLRKASVRLKLMRKTVRWRMLMEKRSHGCRTCSARHSQPLIQAHMEDSRFLGGLRRTAFHLWTTSS</sequence>
<name>A0A0A9FFW6_ARUDO</name>
<dbReference type="AlphaFoldDB" id="A0A0A9FFW6"/>
<organism evidence="1">
    <name type="scientific">Arundo donax</name>
    <name type="common">Giant reed</name>
    <name type="synonym">Donax arundinaceus</name>
    <dbReference type="NCBI Taxonomy" id="35708"/>
    <lineage>
        <taxon>Eukaryota</taxon>
        <taxon>Viridiplantae</taxon>
        <taxon>Streptophyta</taxon>
        <taxon>Embryophyta</taxon>
        <taxon>Tracheophyta</taxon>
        <taxon>Spermatophyta</taxon>
        <taxon>Magnoliopsida</taxon>
        <taxon>Liliopsida</taxon>
        <taxon>Poales</taxon>
        <taxon>Poaceae</taxon>
        <taxon>PACMAD clade</taxon>
        <taxon>Arundinoideae</taxon>
        <taxon>Arundineae</taxon>
        <taxon>Arundo</taxon>
    </lineage>
</organism>
<proteinExistence type="predicted"/>
<protein>
    <submittedName>
        <fullName evidence="1">Uncharacterized protein</fullName>
    </submittedName>
</protein>
<dbReference type="EMBL" id="GBRH01186654">
    <property type="protein sequence ID" value="JAE11242.1"/>
    <property type="molecule type" value="Transcribed_RNA"/>
</dbReference>
<reference evidence="1" key="2">
    <citation type="journal article" date="2015" name="Data Brief">
        <title>Shoot transcriptome of the giant reed, Arundo donax.</title>
        <authorList>
            <person name="Barrero R.A."/>
            <person name="Guerrero F.D."/>
            <person name="Moolhuijzen P."/>
            <person name="Goolsby J.A."/>
            <person name="Tidwell J."/>
            <person name="Bellgard S.E."/>
            <person name="Bellgard M.I."/>
        </authorList>
    </citation>
    <scope>NUCLEOTIDE SEQUENCE</scope>
    <source>
        <tissue evidence="1">Shoot tissue taken approximately 20 cm above the soil surface</tissue>
    </source>
</reference>
<reference evidence="1" key="1">
    <citation type="submission" date="2014-09" db="EMBL/GenBank/DDBJ databases">
        <authorList>
            <person name="Magalhaes I.L.F."/>
            <person name="Oliveira U."/>
            <person name="Santos F.R."/>
            <person name="Vidigal T.H.D.A."/>
            <person name="Brescovit A.D."/>
            <person name="Santos A.J."/>
        </authorList>
    </citation>
    <scope>NUCLEOTIDE SEQUENCE</scope>
    <source>
        <tissue evidence="1">Shoot tissue taken approximately 20 cm above the soil surface</tissue>
    </source>
</reference>
<accession>A0A0A9FFW6</accession>
<evidence type="ECO:0000313" key="1">
    <source>
        <dbReference type="EMBL" id="JAE11242.1"/>
    </source>
</evidence>